<dbReference type="InterPro" id="IPR022719">
    <property type="entry name" value="Motility-assoc_prot_GldM_C"/>
</dbReference>
<evidence type="ECO:0000259" key="2">
    <source>
        <dbReference type="Pfam" id="PF12081"/>
    </source>
</evidence>
<accession>A0AAV4GR47</accession>
<feature type="domain" description="Gliding motility-associated protein GldM N-terminal" evidence="2">
    <location>
        <begin position="1"/>
        <end position="85"/>
    </location>
</feature>
<evidence type="ECO:0000313" key="5">
    <source>
        <dbReference type="EMBL" id="GFR88003.1"/>
    </source>
</evidence>
<dbReference type="Pfam" id="PF21602">
    <property type="entry name" value="GldM_3rd"/>
    <property type="match status" value="1"/>
</dbReference>
<dbReference type="Proteomes" id="UP000762676">
    <property type="component" value="Unassembled WGS sequence"/>
</dbReference>
<feature type="domain" description="Gliding motility-associated protein GldM first immunoglobulin-like" evidence="3">
    <location>
        <begin position="91"/>
        <end position="192"/>
    </location>
</feature>
<reference evidence="5 6" key="1">
    <citation type="journal article" date="2021" name="Elife">
        <title>Chloroplast acquisition without the gene transfer in kleptoplastic sea slugs, Plakobranchus ocellatus.</title>
        <authorList>
            <person name="Maeda T."/>
            <person name="Takahashi S."/>
            <person name="Yoshida T."/>
            <person name="Shimamura S."/>
            <person name="Takaki Y."/>
            <person name="Nagai Y."/>
            <person name="Toyoda A."/>
            <person name="Suzuki Y."/>
            <person name="Arimoto A."/>
            <person name="Ishii H."/>
            <person name="Satoh N."/>
            <person name="Nishiyama T."/>
            <person name="Hasebe M."/>
            <person name="Maruyama T."/>
            <person name="Minagawa J."/>
            <person name="Obokata J."/>
            <person name="Shigenobu S."/>
        </authorList>
    </citation>
    <scope>NUCLEOTIDE SEQUENCE [LARGE SCALE GENOMIC DNA]</scope>
</reference>
<evidence type="ECO:0000313" key="6">
    <source>
        <dbReference type="Proteomes" id="UP000762676"/>
    </source>
</evidence>
<evidence type="ECO:0000259" key="1">
    <source>
        <dbReference type="Pfam" id="PF12080"/>
    </source>
</evidence>
<gene>
    <name evidence="5" type="ORF">ElyMa_002506400</name>
</gene>
<feature type="domain" description="Gliding motility-associated protein GldM second immunoglobulin-like" evidence="4">
    <location>
        <begin position="197"/>
        <end position="273"/>
    </location>
</feature>
<sequence length="330" mass="36521">MRSYKTEMLEILKEGGYGEDIKDIVSRIEQYFDVDTKIKDREGVAVPYLDYYFVGLPMIAQMTKLTQIQSDILNMVSEVFADLLSVRLSEIASFSNYTTLLELDRSVIFSGEVFKGSVVLGRKDDSTKPNEVKLKVGGRPLGKDEYEITEGKVKLNVRTKSTGDYKITGSLIFLEEGKTIEVPVNSSFSVIERPNTAVISAEKMNVVYRGVDNPISITIPGVPNNKVVATAPGLVRENGKYILRPGNGREVVIKSSGNIDGHIITSQKVFRIKDIPRPLGTISGQSDIVRFPKNNIKISTIGAKLEDFDFEMKLLVTSFKLSVPGLPSVT</sequence>
<dbReference type="EMBL" id="BMAT01005131">
    <property type="protein sequence ID" value="GFR88003.1"/>
    <property type="molecule type" value="Genomic_DNA"/>
</dbReference>
<comment type="caution">
    <text evidence="5">The sequence shown here is derived from an EMBL/GenBank/DDBJ whole genome shotgun (WGS) entry which is preliminary data.</text>
</comment>
<dbReference type="Pfam" id="PF21601">
    <property type="entry name" value="GldM_2nd"/>
    <property type="match status" value="1"/>
</dbReference>
<protein>
    <submittedName>
        <fullName evidence="5">Gliding motility protein GldM</fullName>
    </submittedName>
</protein>
<name>A0AAV4GR47_9GAST</name>
<keyword evidence="6" id="KW-1185">Reference proteome</keyword>
<proteinExistence type="predicted"/>
<feature type="non-terminal residue" evidence="5">
    <location>
        <position position="330"/>
    </location>
</feature>
<evidence type="ECO:0000259" key="3">
    <source>
        <dbReference type="Pfam" id="PF21601"/>
    </source>
</evidence>
<dbReference type="InterPro" id="IPR048406">
    <property type="entry name" value="GldM_Ig-like-2"/>
</dbReference>
<dbReference type="AlphaFoldDB" id="A0AAV4GR47"/>
<evidence type="ECO:0000259" key="4">
    <source>
        <dbReference type="Pfam" id="PF21602"/>
    </source>
</evidence>
<dbReference type="InterPro" id="IPR022720">
    <property type="entry name" value="Motility-assoc_prot_GldM_N"/>
</dbReference>
<dbReference type="Pfam" id="PF12081">
    <property type="entry name" value="GldM_1st"/>
    <property type="match status" value="1"/>
</dbReference>
<feature type="domain" description="Gliding motility-associated protein GldM C-terminal" evidence="1">
    <location>
        <begin position="276"/>
        <end position="325"/>
    </location>
</feature>
<dbReference type="InterPro" id="IPR048405">
    <property type="entry name" value="GldM_Ig-like-1"/>
</dbReference>
<dbReference type="Pfam" id="PF12080">
    <property type="entry name" value="GldM_4th"/>
    <property type="match status" value="1"/>
</dbReference>
<organism evidence="5 6">
    <name type="scientific">Elysia marginata</name>
    <dbReference type="NCBI Taxonomy" id="1093978"/>
    <lineage>
        <taxon>Eukaryota</taxon>
        <taxon>Metazoa</taxon>
        <taxon>Spiralia</taxon>
        <taxon>Lophotrochozoa</taxon>
        <taxon>Mollusca</taxon>
        <taxon>Gastropoda</taxon>
        <taxon>Heterobranchia</taxon>
        <taxon>Euthyneura</taxon>
        <taxon>Panpulmonata</taxon>
        <taxon>Sacoglossa</taxon>
        <taxon>Placobranchoidea</taxon>
        <taxon>Plakobranchidae</taxon>
        <taxon>Elysia</taxon>
    </lineage>
</organism>